<dbReference type="AlphaFoldDB" id="A0A0J0XID5"/>
<protein>
    <submittedName>
        <fullName evidence="1">Uncharacterized protein</fullName>
    </submittedName>
</protein>
<dbReference type="OrthoDB" id="10676419at2759"/>
<gene>
    <name evidence="1" type="ORF">CC85DRAFT_287005</name>
</gene>
<organism evidence="1 2">
    <name type="scientific">Cutaneotrichosporon oleaginosum</name>
    <dbReference type="NCBI Taxonomy" id="879819"/>
    <lineage>
        <taxon>Eukaryota</taxon>
        <taxon>Fungi</taxon>
        <taxon>Dikarya</taxon>
        <taxon>Basidiomycota</taxon>
        <taxon>Agaricomycotina</taxon>
        <taxon>Tremellomycetes</taxon>
        <taxon>Trichosporonales</taxon>
        <taxon>Trichosporonaceae</taxon>
        <taxon>Cutaneotrichosporon</taxon>
    </lineage>
</organism>
<name>A0A0J0XID5_9TREE</name>
<sequence>MYPHLLDLVLAHASRPVLFAFRATSRSMRVKADALLAYHIVLRERHDATKTYVAPVTIENPEGRLPLFYLWDEAEDDNLGDWPVIAYDRWWAASEEPDTALAQRAYGARQCLRHTRILDIAGDVDGSRIVELTSGLRNGAILRALRGDDGLTILHPHTEHNDDTQQALDRPFSKFIAFANVWDFINMPEFQLLHVNATKVIWNLFVEEPPACAPVFEQNSYGPTLGWGTSELVVVFRPSPNPGPFSLLERVEHLGWLELVVPGRRDGRLVYFWDWLLATGVKITLVNLAALKEAWALDEEVDLRRRGTETGADIRFLTLDEYENEAGEDLELETAEGAWCHWKSEPPTPRELGEAKWRTEYPDSESDMPEFYEEFL</sequence>
<evidence type="ECO:0000313" key="1">
    <source>
        <dbReference type="EMBL" id="KLT40861.1"/>
    </source>
</evidence>
<proteinExistence type="predicted"/>
<dbReference type="RefSeq" id="XP_018277352.1">
    <property type="nucleotide sequence ID" value="XM_018423707.1"/>
</dbReference>
<accession>A0A0J0XID5</accession>
<dbReference type="GeneID" id="28984310"/>
<evidence type="ECO:0000313" key="2">
    <source>
        <dbReference type="Proteomes" id="UP000053611"/>
    </source>
</evidence>
<keyword evidence="2" id="KW-1185">Reference proteome</keyword>
<dbReference type="EMBL" id="KQ087227">
    <property type="protein sequence ID" value="KLT40861.1"/>
    <property type="molecule type" value="Genomic_DNA"/>
</dbReference>
<dbReference type="Proteomes" id="UP000053611">
    <property type="component" value="Unassembled WGS sequence"/>
</dbReference>
<reference evidence="1 2" key="1">
    <citation type="submission" date="2015-03" db="EMBL/GenBank/DDBJ databases">
        <title>Genomics and transcriptomics of the oil-accumulating basidiomycete yeast T. oleaginosus allow insights into substrate utilization and the diverse evolutionary trajectories of mating systems in fungi.</title>
        <authorList>
            <consortium name="DOE Joint Genome Institute"/>
            <person name="Kourist R."/>
            <person name="Kracht O."/>
            <person name="Bracharz F."/>
            <person name="Lipzen A."/>
            <person name="Nolan M."/>
            <person name="Ohm R."/>
            <person name="Grigoriev I."/>
            <person name="Sun S."/>
            <person name="Heitman J."/>
            <person name="Bruck T."/>
            <person name="Nowrousian M."/>
        </authorList>
    </citation>
    <scope>NUCLEOTIDE SEQUENCE [LARGE SCALE GENOMIC DNA]</scope>
    <source>
        <strain evidence="1 2">IBC0246</strain>
    </source>
</reference>